<keyword evidence="3" id="KW-1185">Reference proteome</keyword>
<comment type="caution">
    <text evidence="2">The sequence shown here is derived from an EMBL/GenBank/DDBJ whole genome shotgun (WGS) entry which is preliminary data.</text>
</comment>
<dbReference type="RefSeq" id="WP_184883351.1">
    <property type="nucleotide sequence ID" value="NZ_BOOV01000045.1"/>
</dbReference>
<sequence>MLVHDAYSTRETWPFECVRCLMIWEEDYTVRHLTGHHGTEVEVWSLAGVRVQPPWSGVCCPACGDTDVKIFPRGYLSRHPELRVTRPSRAAPAADTTAVTAPVAADEPAVTARVPGDEPAVTVPGPVPRRPGWRLVPSPARPRLLYALIGASALLVAGIEVIGLLRAVRPAH</sequence>
<dbReference type="AlphaFoldDB" id="A0A7W7DA74"/>
<evidence type="ECO:0000313" key="2">
    <source>
        <dbReference type="EMBL" id="MBB4703122.1"/>
    </source>
</evidence>
<accession>A0A7W7DA74</accession>
<evidence type="ECO:0000313" key="3">
    <source>
        <dbReference type="Proteomes" id="UP000542210"/>
    </source>
</evidence>
<gene>
    <name evidence="2" type="ORF">BJ982_004666</name>
</gene>
<keyword evidence="1" id="KW-0812">Transmembrane</keyword>
<keyword evidence="1" id="KW-0472">Membrane</keyword>
<dbReference type="EMBL" id="JACHND010000001">
    <property type="protein sequence ID" value="MBB4703122.1"/>
    <property type="molecule type" value="Genomic_DNA"/>
</dbReference>
<name>A0A7W7DA74_9ACTN</name>
<feature type="transmembrane region" description="Helical" evidence="1">
    <location>
        <begin position="144"/>
        <end position="165"/>
    </location>
</feature>
<reference evidence="2 3" key="1">
    <citation type="submission" date="2020-08" db="EMBL/GenBank/DDBJ databases">
        <title>Sequencing the genomes of 1000 actinobacteria strains.</title>
        <authorList>
            <person name="Klenk H.-P."/>
        </authorList>
    </citation>
    <scope>NUCLEOTIDE SEQUENCE [LARGE SCALE GENOMIC DNA]</scope>
    <source>
        <strain evidence="2 3">DSM 45784</strain>
    </source>
</reference>
<evidence type="ECO:0008006" key="4">
    <source>
        <dbReference type="Google" id="ProtNLM"/>
    </source>
</evidence>
<proteinExistence type="predicted"/>
<protein>
    <recommendedName>
        <fullName evidence="4">C2H2-type domain-containing protein</fullName>
    </recommendedName>
</protein>
<evidence type="ECO:0000256" key="1">
    <source>
        <dbReference type="SAM" id="Phobius"/>
    </source>
</evidence>
<keyword evidence="1" id="KW-1133">Transmembrane helix</keyword>
<dbReference type="Proteomes" id="UP000542210">
    <property type="component" value="Unassembled WGS sequence"/>
</dbReference>
<organism evidence="2 3">
    <name type="scientific">Sphaerisporangium siamense</name>
    <dbReference type="NCBI Taxonomy" id="795645"/>
    <lineage>
        <taxon>Bacteria</taxon>
        <taxon>Bacillati</taxon>
        <taxon>Actinomycetota</taxon>
        <taxon>Actinomycetes</taxon>
        <taxon>Streptosporangiales</taxon>
        <taxon>Streptosporangiaceae</taxon>
        <taxon>Sphaerisporangium</taxon>
    </lineage>
</organism>